<reference evidence="2" key="1">
    <citation type="submission" date="2019-02" db="EMBL/GenBank/DDBJ databases">
        <authorList>
            <person name="Li S.-H."/>
        </authorList>
    </citation>
    <scope>NUCLEOTIDE SEQUENCE</scope>
    <source>
        <strain evidence="2">IMCC8485</strain>
    </source>
</reference>
<feature type="signal peptide" evidence="1">
    <location>
        <begin position="1"/>
        <end position="20"/>
    </location>
</feature>
<name>A0ABT3SSC7_9GAMM</name>
<dbReference type="Gene3D" id="1.25.40.10">
    <property type="entry name" value="Tetratricopeptide repeat domain"/>
    <property type="match status" value="2"/>
</dbReference>
<dbReference type="InterPro" id="IPR011990">
    <property type="entry name" value="TPR-like_helical_dom_sf"/>
</dbReference>
<dbReference type="Proteomes" id="UP001143307">
    <property type="component" value="Unassembled WGS sequence"/>
</dbReference>
<evidence type="ECO:0000313" key="2">
    <source>
        <dbReference type="EMBL" id="MCX2972891.1"/>
    </source>
</evidence>
<dbReference type="RefSeq" id="WP_279251846.1">
    <property type="nucleotide sequence ID" value="NZ_SHNP01000001.1"/>
</dbReference>
<dbReference type="EMBL" id="SHNP01000001">
    <property type="protein sequence ID" value="MCX2972891.1"/>
    <property type="molecule type" value="Genomic_DNA"/>
</dbReference>
<keyword evidence="1" id="KW-0732">Signal</keyword>
<evidence type="ECO:0008006" key="4">
    <source>
        <dbReference type="Google" id="ProtNLM"/>
    </source>
</evidence>
<comment type="caution">
    <text evidence="2">The sequence shown here is derived from an EMBL/GenBank/DDBJ whole genome shotgun (WGS) entry which is preliminary data.</text>
</comment>
<gene>
    <name evidence="2" type="ORF">EYC87_04730</name>
</gene>
<keyword evidence="3" id="KW-1185">Reference proteome</keyword>
<evidence type="ECO:0000256" key="1">
    <source>
        <dbReference type="SAM" id="SignalP"/>
    </source>
</evidence>
<dbReference type="SUPFAM" id="SSF48452">
    <property type="entry name" value="TPR-like"/>
    <property type="match status" value="1"/>
</dbReference>
<dbReference type="SUPFAM" id="SSF81901">
    <property type="entry name" value="HCP-like"/>
    <property type="match status" value="1"/>
</dbReference>
<accession>A0ABT3SSC7</accession>
<feature type="chain" id="PRO_5047333481" description="Tetratricopeptide repeat protein" evidence="1">
    <location>
        <begin position="21"/>
        <end position="581"/>
    </location>
</feature>
<sequence length="581" mass="63977">MSGLKFILLLACLFAPVTFGQEQGQYRSRIMLDPLGEMGRGSEMSVAELEKQISSIEDPYAKSSAGRFLARHYVQQKDYASAIAYYEEALDAAGLSDVANREMLRELAQVYLLDSNHSLAAVVLQRALNIDLVPDSRDFLLLAQAHYRMGDYVAVVVALDGIQANGLKLEVQQLHQALALYYRAGAYEQCENILKQLLKVEVDNPENWHQLASVYLQQNKQKQALDHLSLAFEKRVPFIESELLLLVDLQAVSGNPYGAAMTLQNAIAQDAVSADAVNQRKLFELWLQARERDKAKAALVTAAQISGDTELYLYLAQLQMEEEEWLPVQSTLLEACEERLQDRFVSRANLLLGVSLLKQDRAPEARRAFINATLVGGANAQAAEWLSFMDAQPATENELRRVRGPCYGSEGKREPLKKNLGEPALAVDPMTEIAAAPVASGDPVAVKTIAKMRFFYSSHSESLADLLPQVRSLAGRLNVSLVKAAGTADGSVHVLGIPGEDLRLAMPIRGSAQAKGRYRIYNAKEFRCAWKVVALDGTASSGMLEEFTRDILTSGYKATGGYRLVVKQGKPVTIELQVGIE</sequence>
<evidence type="ECO:0000313" key="3">
    <source>
        <dbReference type="Proteomes" id="UP001143307"/>
    </source>
</evidence>
<proteinExistence type="predicted"/>
<organism evidence="2 3">
    <name type="scientific">Candidatus Seongchinamella marina</name>
    <dbReference type="NCBI Taxonomy" id="2518990"/>
    <lineage>
        <taxon>Bacteria</taxon>
        <taxon>Pseudomonadati</taxon>
        <taxon>Pseudomonadota</taxon>
        <taxon>Gammaproteobacteria</taxon>
        <taxon>Cellvibrionales</taxon>
        <taxon>Halieaceae</taxon>
        <taxon>Seongchinamella</taxon>
    </lineage>
</organism>
<protein>
    <recommendedName>
        <fullName evidence="4">Tetratricopeptide repeat protein</fullName>
    </recommendedName>
</protein>